<dbReference type="AlphaFoldDB" id="A0A2S4HDA8"/>
<dbReference type="InterPro" id="IPR050300">
    <property type="entry name" value="GDXG_lipolytic_enzyme"/>
</dbReference>
<sequence length="307" mass="34014">MNIENINPQLQKAYRRIPAVPFHNRFLLPLLQFLSLRQSRAKSIPGITIKQHQLDNCGIRVYQTKGEQSGAGLLWIHGGGYIIGSALMNDLECARYAQDLNITVVSVDYRLAPQHPFPAASDDCFEAWQWIINNAEHLGVSADRFVISGQSAGGGLAAGLVQRIHDKGGVQPAGQALFCPMLDDRTASRSELDDIKHRLWNNKNNRGAWTYYLGQVPGLDQTPPYAVPARRENLGGLPPSWIAVGDVDLFYEEDQRYASRLQEAGVNCEMHIVPGAPHAFEAIAPDAEVSIAIMQSNHQFLRRVLAL</sequence>
<dbReference type="InterPro" id="IPR029058">
    <property type="entry name" value="AB_hydrolase_fold"/>
</dbReference>
<gene>
    <name evidence="3" type="ORF">C0068_13125</name>
</gene>
<evidence type="ECO:0000256" key="1">
    <source>
        <dbReference type="ARBA" id="ARBA00022801"/>
    </source>
</evidence>
<dbReference type="SUPFAM" id="SSF53474">
    <property type="entry name" value="alpha/beta-Hydrolases"/>
    <property type="match status" value="1"/>
</dbReference>
<protein>
    <submittedName>
        <fullName evidence="3">Alpha/beta hydrolase</fullName>
    </submittedName>
</protein>
<proteinExistence type="predicted"/>
<dbReference type="PANTHER" id="PTHR48081:SF8">
    <property type="entry name" value="ALPHA_BETA HYDROLASE FOLD-3 DOMAIN-CONTAINING PROTEIN-RELATED"/>
    <property type="match status" value="1"/>
</dbReference>
<evidence type="ECO:0000313" key="3">
    <source>
        <dbReference type="EMBL" id="POP51947.1"/>
    </source>
</evidence>
<dbReference type="GO" id="GO:0016787">
    <property type="term" value="F:hydrolase activity"/>
    <property type="evidence" value="ECO:0007669"/>
    <property type="project" value="UniProtKB-KW"/>
</dbReference>
<dbReference type="EMBL" id="PQGG01000031">
    <property type="protein sequence ID" value="POP51947.1"/>
    <property type="molecule type" value="Genomic_DNA"/>
</dbReference>
<reference evidence="3" key="1">
    <citation type="submission" date="2018-01" db="EMBL/GenBank/DDBJ databases">
        <authorList>
            <person name="Yu X.-D."/>
        </authorList>
    </citation>
    <scope>NUCLEOTIDE SEQUENCE</scope>
    <source>
        <strain evidence="3">ZX-21</strain>
    </source>
</reference>
<dbReference type="OrthoDB" id="9806180at2"/>
<feature type="domain" description="Alpha/beta hydrolase fold-3" evidence="2">
    <location>
        <begin position="73"/>
        <end position="281"/>
    </location>
</feature>
<evidence type="ECO:0000313" key="4">
    <source>
        <dbReference type="Proteomes" id="UP000237222"/>
    </source>
</evidence>
<evidence type="ECO:0000259" key="2">
    <source>
        <dbReference type="Pfam" id="PF07859"/>
    </source>
</evidence>
<dbReference type="PANTHER" id="PTHR48081">
    <property type="entry name" value="AB HYDROLASE SUPERFAMILY PROTEIN C4A8.06C"/>
    <property type="match status" value="1"/>
</dbReference>
<dbReference type="RefSeq" id="WP_103684930.1">
    <property type="nucleotide sequence ID" value="NZ_PQGG01000031.1"/>
</dbReference>
<dbReference type="InterPro" id="IPR013094">
    <property type="entry name" value="AB_hydrolase_3"/>
</dbReference>
<organism evidence="3 4">
    <name type="scientific">Zhongshania marina</name>
    <dbReference type="NCBI Taxonomy" id="2304603"/>
    <lineage>
        <taxon>Bacteria</taxon>
        <taxon>Pseudomonadati</taxon>
        <taxon>Pseudomonadota</taxon>
        <taxon>Gammaproteobacteria</taxon>
        <taxon>Cellvibrionales</taxon>
        <taxon>Spongiibacteraceae</taxon>
        <taxon>Zhongshania</taxon>
    </lineage>
</organism>
<accession>A0A2S4HDA8</accession>
<name>A0A2S4HDA8_9GAMM</name>
<dbReference type="SMR" id="A0A2S4HDA8"/>
<comment type="caution">
    <text evidence="3">The sequence shown here is derived from an EMBL/GenBank/DDBJ whole genome shotgun (WGS) entry which is preliminary data.</text>
</comment>
<dbReference type="Proteomes" id="UP000237222">
    <property type="component" value="Unassembled WGS sequence"/>
</dbReference>
<dbReference type="Pfam" id="PF07859">
    <property type="entry name" value="Abhydrolase_3"/>
    <property type="match status" value="1"/>
</dbReference>
<dbReference type="Gene3D" id="3.40.50.1820">
    <property type="entry name" value="alpha/beta hydrolase"/>
    <property type="match status" value="1"/>
</dbReference>
<keyword evidence="1 3" id="KW-0378">Hydrolase</keyword>